<reference evidence="4" key="2">
    <citation type="submission" date="2023-03" db="EMBL/GenBank/DDBJ databases">
        <authorList>
            <person name="Inwood S.N."/>
            <person name="Skelly J.G."/>
            <person name="Guhlin J."/>
            <person name="Harrop T.W.R."/>
            <person name="Goldson S.G."/>
            <person name="Dearden P.K."/>
        </authorList>
    </citation>
    <scope>NUCLEOTIDE SEQUENCE</scope>
    <source>
        <strain evidence="4">Irish</strain>
        <tissue evidence="4">Whole body</tissue>
    </source>
</reference>
<dbReference type="GO" id="GO:0045504">
    <property type="term" value="F:dynein heavy chain binding"/>
    <property type="evidence" value="ECO:0007669"/>
    <property type="project" value="TreeGrafter"/>
</dbReference>
<evidence type="ECO:0000256" key="3">
    <source>
        <dbReference type="ARBA" id="ARBA00022737"/>
    </source>
</evidence>
<dbReference type="Proteomes" id="UP001168990">
    <property type="component" value="Unassembled WGS sequence"/>
</dbReference>
<keyword evidence="2" id="KW-0853">WD repeat</keyword>
<evidence type="ECO:0008006" key="6">
    <source>
        <dbReference type="Google" id="ProtNLM"/>
    </source>
</evidence>
<organism evidence="4 5">
    <name type="scientific">Microctonus aethiopoides</name>
    <dbReference type="NCBI Taxonomy" id="144406"/>
    <lineage>
        <taxon>Eukaryota</taxon>
        <taxon>Metazoa</taxon>
        <taxon>Ecdysozoa</taxon>
        <taxon>Arthropoda</taxon>
        <taxon>Hexapoda</taxon>
        <taxon>Insecta</taxon>
        <taxon>Pterygota</taxon>
        <taxon>Neoptera</taxon>
        <taxon>Endopterygota</taxon>
        <taxon>Hymenoptera</taxon>
        <taxon>Apocrita</taxon>
        <taxon>Ichneumonoidea</taxon>
        <taxon>Braconidae</taxon>
        <taxon>Euphorinae</taxon>
        <taxon>Microctonus</taxon>
    </lineage>
</organism>
<protein>
    <recommendedName>
        <fullName evidence="6">WD repeat-containing protein 63</fullName>
    </recommendedName>
</protein>
<proteinExistence type="predicted"/>
<dbReference type="Gene3D" id="2.130.10.10">
    <property type="entry name" value="YVTN repeat-like/Quinoprotein amine dehydrogenase"/>
    <property type="match status" value="1"/>
</dbReference>
<accession>A0AA39F855</accession>
<comment type="caution">
    <text evidence="4">The sequence shown here is derived from an EMBL/GenBank/DDBJ whole genome shotgun (WGS) entry which is preliminary data.</text>
</comment>
<keyword evidence="1" id="KW-0963">Cytoplasm</keyword>
<evidence type="ECO:0000256" key="1">
    <source>
        <dbReference type="ARBA" id="ARBA00022490"/>
    </source>
</evidence>
<dbReference type="GO" id="GO:0045503">
    <property type="term" value="F:dynein light chain binding"/>
    <property type="evidence" value="ECO:0007669"/>
    <property type="project" value="TreeGrafter"/>
</dbReference>
<dbReference type="AlphaFoldDB" id="A0AA39F855"/>
<evidence type="ECO:0000313" key="5">
    <source>
        <dbReference type="Proteomes" id="UP001168990"/>
    </source>
</evidence>
<name>A0AA39F855_9HYME</name>
<sequence>MDEYDDEEFENEVEDAKEEKVTWLDDTATNKLRHESHYAETTDINGMMKLKLSPLTQKILNCEIGENVTQEYPWIFVKKEIIEDNLDLHSESSDFLPVREQILNYPESNLLIGYAPKLTDDKGYFNICLTEHSRDMVIHQIEMMRYEQQNRVKNAVFKPVRNRQDLGTNDEVDQFLVKNNRPLFEIEVKIKTQVLDSPINLVNRNAEEQRDGYIELVLTRQSFNNVTRRLVSRGDQANPATGDNEAQTTTCTPINSWFQYCYDYKPINTMAYNDEETKSMKKFLQTHTDFICNEILLNTIWDFYADDYQNLVKNEKDTRAPTPIAYTEYQRYHDGKLTGEKVINDFSWHPLQTGIAIAAYTDHAKSEYLIGRNDQDEVLRACQGNNKLLVWSINDCLAPKLILECPREVTAVSIRPFDGKTVIGGCCNGQIAIWSLPERIDNAGEMQLGSASQMKYHAVMKNLMSWMKETDGIKVIHPAAMSSIQASQKNSITQIIWLPSHSKLNENGQIVELKTSTNVEELGWQFVTSSRQREEIERLNKQKYKYRGKRKKITKPDALIRSISPFKVLNNIFSPMYMLAISHPIEDRRVVISAMNFYVPRIQKVLTKTIIIDKSDIGTRRYYKPVMEKSENNETTKMILVGTLEGDVGMITWDGYEFATGLKINTESVRWIWRKEGIHDGPVTHIIRSNYLNNVILTLGGKTFAIWREDFSEPIFLRKSTIRYSACCWSTSRPTVFILARTDGTIEIWDLIVTGDEACFTQSLSGRIITGIYIHDLYLKPPCIAFCDFNGTIRVFVAPMDFSIFDINDVKWMKTFVDREVERIEQLRQWEKSWATTNIVNNIERTKISLENKVKKSIPSEMQPEIRAEMTEIVKKTELKKPKLKSGQLIEEARMRWKSMELERMQRIILEKKGFRKEDLAKKQEPVLKLRHEANKKHERIRDMIQRRDRIFEDTVTFHFPEQNDGRVHTGMTIGGTKIENLNNINAENKAPNYEASIHHSETDTSFVSPENLEDEAQIIKEFEQITEDAMETIKQHPYQDSFDWRKIIAEGHKRRHIIDIELRTKSKKY</sequence>
<dbReference type="InterPro" id="IPR015943">
    <property type="entry name" value="WD40/YVTN_repeat-like_dom_sf"/>
</dbReference>
<dbReference type="PANTHER" id="PTHR12442:SF5">
    <property type="entry name" value="DYNEIN AXONEMAL INTERMEDIATE CHAIN 3"/>
    <property type="match status" value="1"/>
</dbReference>
<evidence type="ECO:0000313" key="4">
    <source>
        <dbReference type="EMBL" id="KAK0164599.1"/>
    </source>
</evidence>
<dbReference type="InterPro" id="IPR050687">
    <property type="entry name" value="Dynein_IC"/>
</dbReference>
<dbReference type="InterPro" id="IPR036322">
    <property type="entry name" value="WD40_repeat_dom_sf"/>
</dbReference>
<keyword evidence="5" id="KW-1185">Reference proteome</keyword>
<dbReference type="SUPFAM" id="SSF50978">
    <property type="entry name" value="WD40 repeat-like"/>
    <property type="match status" value="1"/>
</dbReference>
<evidence type="ECO:0000256" key="2">
    <source>
        <dbReference type="ARBA" id="ARBA00022574"/>
    </source>
</evidence>
<dbReference type="EMBL" id="JAQQBS010001422">
    <property type="protein sequence ID" value="KAK0164599.1"/>
    <property type="molecule type" value="Genomic_DNA"/>
</dbReference>
<dbReference type="GO" id="GO:0036159">
    <property type="term" value="P:inner dynein arm assembly"/>
    <property type="evidence" value="ECO:0007669"/>
    <property type="project" value="TreeGrafter"/>
</dbReference>
<keyword evidence="3" id="KW-0677">Repeat</keyword>
<dbReference type="PANTHER" id="PTHR12442">
    <property type="entry name" value="DYNEIN INTERMEDIATE CHAIN"/>
    <property type="match status" value="1"/>
</dbReference>
<dbReference type="GO" id="GO:0060294">
    <property type="term" value="P:cilium movement involved in cell motility"/>
    <property type="evidence" value="ECO:0007669"/>
    <property type="project" value="TreeGrafter"/>
</dbReference>
<reference evidence="4" key="1">
    <citation type="journal article" date="2023" name="bioRxiv">
        <title>Scaffold-level genome assemblies of two parasitoid biocontrol wasps reveal the parthenogenesis mechanism and an associated novel virus.</title>
        <authorList>
            <person name="Inwood S."/>
            <person name="Skelly J."/>
            <person name="Guhlin J."/>
            <person name="Harrop T."/>
            <person name="Goldson S."/>
            <person name="Dearden P."/>
        </authorList>
    </citation>
    <scope>NUCLEOTIDE SEQUENCE</scope>
    <source>
        <strain evidence="4">Irish</strain>
        <tissue evidence="4">Whole body</tissue>
    </source>
</reference>
<dbReference type="GO" id="GO:0036156">
    <property type="term" value="C:inner dynein arm"/>
    <property type="evidence" value="ECO:0007669"/>
    <property type="project" value="TreeGrafter"/>
</dbReference>
<gene>
    <name evidence="4" type="ORF">PV328_003210</name>
</gene>